<reference evidence="3" key="2">
    <citation type="submission" date="2013-12" db="EMBL/GenBank/DDBJ databases">
        <authorList>
            <person name="Yu Y."/>
            <person name="Lee S."/>
            <person name="de Baynast K."/>
            <person name="Wissotski M."/>
            <person name="Liu L."/>
            <person name="Talag J."/>
            <person name="Goicoechea J."/>
            <person name="Angelova A."/>
            <person name="Jetty R."/>
            <person name="Kudrna D."/>
            <person name="Golser W."/>
            <person name="Rivera L."/>
            <person name="Zhang J."/>
            <person name="Wing R."/>
        </authorList>
    </citation>
    <scope>NUCLEOTIDE SEQUENCE</scope>
</reference>
<proteinExistence type="predicted"/>
<reference evidence="2" key="3">
    <citation type="submission" date="2015-04" db="UniProtKB">
        <authorList>
            <consortium name="EnsemblPlants"/>
        </authorList>
    </citation>
    <scope>IDENTIFICATION</scope>
</reference>
<sequence length="167" mass="18219">MASLPYRNRNRSSFHHHPSISLAAVDGYRCRTSRWVHAPARGVTSHEDCAIKDRKEIEKHLTEGAAMKSETDDIEMQNAEKHTTNELEEGELPDSHDRIEMPLPPLVFLASPAASSSPSCDAAAAVDPLDPSHCGLPSTGTGTRISLNQELDVAKSLCLAKHERCAL</sequence>
<protein>
    <submittedName>
        <fullName evidence="2">Uncharacterized protein</fullName>
    </submittedName>
</protein>
<evidence type="ECO:0000256" key="1">
    <source>
        <dbReference type="SAM" id="MobiDB-lite"/>
    </source>
</evidence>
<keyword evidence="3" id="KW-1185">Reference proteome</keyword>
<dbReference type="STRING" id="77586.A0A0D9XN52"/>
<evidence type="ECO:0000313" key="3">
    <source>
        <dbReference type="Proteomes" id="UP000032180"/>
    </source>
</evidence>
<dbReference type="HOGENOM" id="CLU_1837989_0_0_1"/>
<evidence type="ECO:0000313" key="2">
    <source>
        <dbReference type="EnsemblPlants" id="LPERR11G00250.3"/>
    </source>
</evidence>
<dbReference type="Proteomes" id="UP000032180">
    <property type="component" value="Chromosome 11"/>
</dbReference>
<dbReference type="Gramene" id="LPERR11G00250.3">
    <property type="protein sequence ID" value="LPERR11G00250.3"/>
    <property type="gene ID" value="LPERR11G00250"/>
</dbReference>
<dbReference type="AlphaFoldDB" id="A0A0D9XN52"/>
<name>A0A0D9XN52_9ORYZ</name>
<accession>A0A0D9XN52</accession>
<dbReference type="EnsemblPlants" id="LPERR11G00250.3">
    <property type="protein sequence ID" value="LPERR11G00250.3"/>
    <property type="gene ID" value="LPERR11G00250"/>
</dbReference>
<organism evidence="2 3">
    <name type="scientific">Leersia perrieri</name>
    <dbReference type="NCBI Taxonomy" id="77586"/>
    <lineage>
        <taxon>Eukaryota</taxon>
        <taxon>Viridiplantae</taxon>
        <taxon>Streptophyta</taxon>
        <taxon>Embryophyta</taxon>
        <taxon>Tracheophyta</taxon>
        <taxon>Spermatophyta</taxon>
        <taxon>Magnoliopsida</taxon>
        <taxon>Liliopsida</taxon>
        <taxon>Poales</taxon>
        <taxon>Poaceae</taxon>
        <taxon>BOP clade</taxon>
        <taxon>Oryzoideae</taxon>
        <taxon>Oryzeae</taxon>
        <taxon>Oryzinae</taxon>
        <taxon>Leersia</taxon>
    </lineage>
</organism>
<reference evidence="2 3" key="1">
    <citation type="submission" date="2012-08" db="EMBL/GenBank/DDBJ databases">
        <title>Oryza genome evolution.</title>
        <authorList>
            <person name="Wing R.A."/>
        </authorList>
    </citation>
    <scope>NUCLEOTIDE SEQUENCE</scope>
</reference>
<feature type="region of interest" description="Disordered" evidence="1">
    <location>
        <begin position="63"/>
        <end position="99"/>
    </location>
</feature>